<dbReference type="RefSeq" id="WP_135061188.1">
    <property type="nucleotide sequence ID" value="NZ_CP038254.1"/>
</dbReference>
<accession>A0AAX1EJ41</accession>
<sequence length="377" mass="43590">MINHDILIREIETLLCSINDRFHQDNGRDFSWENRRNGQGELSQMVSELMTKKQAKLIYDELSKVLPTAVSVVKSRRAEGEGSYRVMISLKKCQKDLTESIYINSFLNSVRKFPSVHWSHTEEGNIKAIYPIQCKQYYKLLCQALNEFNSGINVECFEYSKNENGELVVIGHIDNIRTVIDHHKIQCLNILEKYLKDVEGISNVTLYADVERFNSYYAYLIVNNAHDSGLPGLTFQVKDTKSYEQAKICFPDIIECKPNGYINSDGDENTNREIGVKVRYMDDMAYLLTRKLYQNIHEARSDFCEQLWALKTKGSFYASNLRFFPQDITRYIYKNVCSDNAYLTQDEIMDAILKIEANSLSEEMKTYTSNGFVGSLN</sequence>
<proteinExistence type="predicted"/>
<organism evidence="1 2">
    <name type="scientific">Legionella israelensis</name>
    <dbReference type="NCBI Taxonomy" id="454"/>
    <lineage>
        <taxon>Bacteria</taxon>
        <taxon>Pseudomonadati</taxon>
        <taxon>Pseudomonadota</taxon>
        <taxon>Gammaproteobacteria</taxon>
        <taxon>Legionellales</taxon>
        <taxon>Legionellaceae</taxon>
        <taxon>Legionella</taxon>
    </lineage>
</organism>
<dbReference type="EMBL" id="CP038254">
    <property type="protein sequence ID" value="QBR85072.1"/>
    <property type="molecule type" value="Genomic_DNA"/>
</dbReference>
<evidence type="ECO:0000313" key="2">
    <source>
        <dbReference type="Proteomes" id="UP000295517"/>
    </source>
</evidence>
<evidence type="ECO:0000313" key="1">
    <source>
        <dbReference type="EMBL" id="QBR85072.1"/>
    </source>
</evidence>
<dbReference type="Proteomes" id="UP000295517">
    <property type="component" value="Chromosome"/>
</dbReference>
<protein>
    <submittedName>
        <fullName evidence="1">Uncharacterized protein</fullName>
    </submittedName>
</protein>
<gene>
    <name evidence="1" type="ORF">E3983_12355</name>
</gene>
<name>A0AAX1EJ41_9GAMM</name>
<dbReference type="AlphaFoldDB" id="A0AAX1EJ41"/>
<reference evidence="1 2" key="1">
    <citation type="submission" date="2019-03" db="EMBL/GenBank/DDBJ databases">
        <title>Diverse conjugative elements silence natural transformation in Legionella species.</title>
        <authorList>
            <person name="Durieux I."/>
            <person name="Ginevra C."/>
            <person name="Attaiech L."/>
            <person name="Picq K."/>
            <person name="Juan P.A."/>
            <person name="Jarraud S."/>
            <person name="Charpentier X."/>
        </authorList>
    </citation>
    <scope>NUCLEOTIDE SEQUENCE [LARGE SCALE GENOMIC DNA]</scope>
    <source>
        <strain evidence="1 2">HL-0427-4011</strain>
    </source>
</reference>